<feature type="region of interest" description="Disordered" evidence="1">
    <location>
        <begin position="1"/>
        <end position="39"/>
    </location>
</feature>
<feature type="compositionally biased region" description="Acidic residues" evidence="1">
    <location>
        <begin position="21"/>
        <end position="39"/>
    </location>
</feature>
<dbReference type="AlphaFoldDB" id="A0AAD9VHL3"/>
<dbReference type="Proteomes" id="UP001258017">
    <property type="component" value="Unassembled WGS sequence"/>
</dbReference>
<proteinExistence type="predicted"/>
<gene>
    <name evidence="2" type="ORF">KPH14_013134</name>
</gene>
<evidence type="ECO:0000313" key="2">
    <source>
        <dbReference type="EMBL" id="KAK2574759.1"/>
    </source>
</evidence>
<feature type="non-terminal residue" evidence="2">
    <location>
        <position position="39"/>
    </location>
</feature>
<reference evidence="2" key="1">
    <citation type="submission" date="2021-08" db="EMBL/GenBank/DDBJ databases">
        <authorList>
            <person name="Misof B."/>
            <person name="Oliver O."/>
            <person name="Podsiadlowski L."/>
            <person name="Donath A."/>
            <person name="Peters R."/>
            <person name="Mayer C."/>
            <person name="Rust J."/>
            <person name="Gunkel S."/>
            <person name="Lesny P."/>
            <person name="Martin S."/>
            <person name="Oeyen J.P."/>
            <person name="Petersen M."/>
            <person name="Panagiotis P."/>
            <person name="Wilbrandt J."/>
            <person name="Tanja T."/>
        </authorList>
    </citation>
    <scope>NUCLEOTIDE SEQUENCE</scope>
    <source>
        <strain evidence="2">GBR_01_08_01A</strain>
        <tissue evidence="2">Thorax + abdomen</tissue>
    </source>
</reference>
<feature type="compositionally biased region" description="Acidic residues" evidence="1">
    <location>
        <begin position="1"/>
        <end position="13"/>
    </location>
</feature>
<name>A0AAD9VHL3_9HYME</name>
<dbReference type="EMBL" id="JAIFRP010005027">
    <property type="protein sequence ID" value="KAK2574759.1"/>
    <property type="molecule type" value="Genomic_DNA"/>
</dbReference>
<reference evidence="2" key="2">
    <citation type="journal article" date="2023" name="Commun. Biol.">
        <title>Intrasexual cuticular hydrocarbon dimorphism in a wasp sheds light on hydrocarbon biosynthesis genes in Hymenoptera.</title>
        <authorList>
            <person name="Moris V.C."/>
            <person name="Podsiadlowski L."/>
            <person name="Martin S."/>
            <person name="Oeyen J.P."/>
            <person name="Donath A."/>
            <person name="Petersen M."/>
            <person name="Wilbrandt J."/>
            <person name="Misof B."/>
            <person name="Liedtke D."/>
            <person name="Thamm M."/>
            <person name="Scheiner R."/>
            <person name="Schmitt T."/>
            <person name="Niehuis O."/>
        </authorList>
    </citation>
    <scope>NUCLEOTIDE SEQUENCE</scope>
    <source>
        <strain evidence="2">GBR_01_08_01A</strain>
    </source>
</reference>
<evidence type="ECO:0000313" key="3">
    <source>
        <dbReference type="Proteomes" id="UP001258017"/>
    </source>
</evidence>
<sequence>MPTSDANDESDFDDPNRDNAECDDIEIDNEFGTDDPDDY</sequence>
<comment type="caution">
    <text evidence="2">The sequence shown here is derived from an EMBL/GenBank/DDBJ whole genome shotgun (WGS) entry which is preliminary data.</text>
</comment>
<accession>A0AAD9VHL3</accession>
<organism evidence="2 3">
    <name type="scientific">Odynerus spinipes</name>
    <dbReference type="NCBI Taxonomy" id="1348599"/>
    <lineage>
        <taxon>Eukaryota</taxon>
        <taxon>Metazoa</taxon>
        <taxon>Ecdysozoa</taxon>
        <taxon>Arthropoda</taxon>
        <taxon>Hexapoda</taxon>
        <taxon>Insecta</taxon>
        <taxon>Pterygota</taxon>
        <taxon>Neoptera</taxon>
        <taxon>Endopterygota</taxon>
        <taxon>Hymenoptera</taxon>
        <taxon>Apocrita</taxon>
        <taxon>Aculeata</taxon>
        <taxon>Vespoidea</taxon>
        <taxon>Vespidae</taxon>
        <taxon>Eumeninae</taxon>
        <taxon>Odynerus</taxon>
    </lineage>
</organism>
<protein>
    <submittedName>
        <fullName evidence="2">Uncharacterized protein</fullName>
    </submittedName>
</protein>
<keyword evidence="3" id="KW-1185">Reference proteome</keyword>
<evidence type="ECO:0000256" key="1">
    <source>
        <dbReference type="SAM" id="MobiDB-lite"/>
    </source>
</evidence>